<dbReference type="GO" id="GO:0003676">
    <property type="term" value="F:nucleic acid binding"/>
    <property type="evidence" value="ECO:0007669"/>
    <property type="project" value="InterPro"/>
</dbReference>
<dbReference type="Proteomes" id="UP001180020">
    <property type="component" value="Unassembled WGS sequence"/>
</dbReference>
<evidence type="ECO:0000256" key="2">
    <source>
        <dbReference type="ARBA" id="ARBA00022472"/>
    </source>
</evidence>
<evidence type="ECO:0000313" key="5">
    <source>
        <dbReference type="Proteomes" id="UP001180020"/>
    </source>
</evidence>
<proteinExistence type="inferred from homology"/>
<reference evidence="4" key="2">
    <citation type="submission" date="2023-06" db="EMBL/GenBank/DDBJ databases">
        <authorList>
            <person name="Ma L."/>
            <person name="Liu K.-W."/>
            <person name="Li Z."/>
            <person name="Hsiao Y.-Y."/>
            <person name="Qi Y."/>
            <person name="Fu T."/>
            <person name="Tang G."/>
            <person name="Zhang D."/>
            <person name="Sun W.-H."/>
            <person name="Liu D.-K."/>
            <person name="Li Y."/>
            <person name="Chen G.-Z."/>
            <person name="Liu X.-D."/>
            <person name="Liao X.-Y."/>
            <person name="Jiang Y.-T."/>
            <person name="Yu X."/>
            <person name="Hao Y."/>
            <person name="Huang J."/>
            <person name="Zhao X.-W."/>
            <person name="Ke S."/>
            <person name="Chen Y.-Y."/>
            <person name="Wu W.-L."/>
            <person name="Hsu J.-L."/>
            <person name="Lin Y.-F."/>
            <person name="Huang M.-D."/>
            <person name="Li C.-Y."/>
            <person name="Huang L."/>
            <person name="Wang Z.-W."/>
            <person name="Zhao X."/>
            <person name="Zhong W.-Y."/>
            <person name="Peng D.-H."/>
            <person name="Ahmad S."/>
            <person name="Lan S."/>
            <person name="Zhang J.-S."/>
            <person name="Tsai W.-C."/>
            <person name="Van De Peer Y."/>
            <person name="Liu Z.-J."/>
        </authorList>
    </citation>
    <scope>NUCLEOTIDE SEQUENCE</scope>
    <source>
        <strain evidence="4">CP</strain>
        <tissue evidence="4">Leaves</tissue>
    </source>
</reference>
<name>A0AAV9CZ89_ACOCL</name>
<gene>
    <name evidence="4" type="ORF">QJS10_CPA16g01294</name>
</gene>
<dbReference type="Gene3D" id="1.25.70.10">
    <property type="entry name" value="Transcription termination factor 3, mitochondrial"/>
    <property type="match status" value="1"/>
</dbReference>
<dbReference type="AlphaFoldDB" id="A0AAV9CZ89"/>
<protein>
    <submittedName>
        <fullName evidence="4">Uncharacterized protein</fullName>
    </submittedName>
</protein>
<keyword evidence="2" id="KW-0805">Transcription regulation</keyword>
<keyword evidence="3" id="KW-0809">Transit peptide</keyword>
<keyword evidence="5" id="KW-1185">Reference proteome</keyword>
<reference evidence="4" key="1">
    <citation type="journal article" date="2023" name="Nat. Commun.">
        <title>Diploid and tetraploid genomes of Acorus and the evolution of monocots.</title>
        <authorList>
            <person name="Ma L."/>
            <person name="Liu K.W."/>
            <person name="Li Z."/>
            <person name="Hsiao Y.Y."/>
            <person name="Qi Y."/>
            <person name="Fu T."/>
            <person name="Tang G.D."/>
            <person name="Zhang D."/>
            <person name="Sun W.H."/>
            <person name="Liu D.K."/>
            <person name="Li Y."/>
            <person name="Chen G.Z."/>
            <person name="Liu X.D."/>
            <person name="Liao X.Y."/>
            <person name="Jiang Y.T."/>
            <person name="Yu X."/>
            <person name="Hao Y."/>
            <person name="Huang J."/>
            <person name="Zhao X.W."/>
            <person name="Ke S."/>
            <person name="Chen Y.Y."/>
            <person name="Wu W.L."/>
            <person name="Hsu J.L."/>
            <person name="Lin Y.F."/>
            <person name="Huang M.D."/>
            <person name="Li C.Y."/>
            <person name="Huang L."/>
            <person name="Wang Z.W."/>
            <person name="Zhao X."/>
            <person name="Zhong W.Y."/>
            <person name="Peng D.H."/>
            <person name="Ahmad S."/>
            <person name="Lan S."/>
            <person name="Zhang J.S."/>
            <person name="Tsai W.C."/>
            <person name="Van de Peer Y."/>
            <person name="Liu Z.J."/>
        </authorList>
    </citation>
    <scope>NUCLEOTIDE SEQUENCE</scope>
    <source>
        <strain evidence="4">CP</strain>
    </source>
</reference>
<comment type="similarity">
    <text evidence="1">Belongs to the mTERF family.</text>
</comment>
<evidence type="ECO:0000256" key="3">
    <source>
        <dbReference type="ARBA" id="ARBA00022946"/>
    </source>
</evidence>
<dbReference type="EMBL" id="JAUJYO010000016">
    <property type="protein sequence ID" value="KAK1294215.1"/>
    <property type="molecule type" value="Genomic_DNA"/>
</dbReference>
<keyword evidence="2" id="KW-0806">Transcription termination</keyword>
<dbReference type="InterPro" id="IPR003690">
    <property type="entry name" value="MTERF"/>
</dbReference>
<sequence>MFRFIRKNLIPIDSRRRDSIETHLCFFQNPSLKSISTAPEANETPKASDFTVSNLVNSDSSLKASKGFRFKTTENPDSVHSLFKSYGFSDTKMISIRPHLLKCDPDQYVKPKMDFLRSFGFSAPDLVV</sequence>
<evidence type="ECO:0000313" key="4">
    <source>
        <dbReference type="EMBL" id="KAK1294215.1"/>
    </source>
</evidence>
<keyword evidence="2" id="KW-0804">Transcription</keyword>
<dbReference type="PANTHER" id="PTHR13068:SF236">
    <property type="entry name" value="OS02G0749800 PROTEIN"/>
    <property type="match status" value="1"/>
</dbReference>
<organism evidence="4 5">
    <name type="scientific">Acorus calamus</name>
    <name type="common">Sweet flag</name>
    <dbReference type="NCBI Taxonomy" id="4465"/>
    <lineage>
        <taxon>Eukaryota</taxon>
        <taxon>Viridiplantae</taxon>
        <taxon>Streptophyta</taxon>
        <taxon>Embryophyta</taxon>
        <taxon>Tracheophyta</taxon>
        <taxon>Spermatophyta</taxon>
        <taxon>Magnoliopsida</taxon>
        <taxon>Liliopsida</taxon>
        <taxon>Acoraceae</taxon>
        <taxon>Acorus</taxon>
    </lineage>
</organism>
<dbReference type="GO" id="GO:0006353">
    <property type="term" value="P:DNA-templated transcription termination"/>
    <property type="evidence" value="ECO:0007669"/>
    <property type="project" value="UniProtKB-KW"/>
</dbReference>
<comment type="caution">
    <text evidence="4">The sequence shown here is derived from an EMBL/GenBank/DDBJ whole genome shotgun (WGS) entry which is preliminary data.</text>
</comment>
<evidence type="ECO:0000256" key="1">
    <source>
        <dbReference type="ARBA" id="ARBA00007692"/>
    </source>
</evidence>
<dbReference type="PANTHER" id="PTHR13068">
    <property type="entry name" value="CGI-12 PROTEIN-RELATED"/>
    <property type="match status" value="1"/>
</dbReference>
<accession>A0AAV9CZ89</accession>
<dbReference type="InterPro" id="IPR038538">
    <property type="entry name" value="MTERF_sf"/>
</dbReference>